<keyword evidence="1" id="KW-0472">Membrane</keyword>
<evidence type="ECO:0000313" key="2">
    <source>
        <dbReference type="EMBL" id="MET7015380.1"/>
    </source>
</evidence>
<proteinExistence type="predicted"/>
<dbReference type="RefSeq" id="WP_354601839.1">
    <property type="nucleotide sequence ID" value="NZ_JBEWZI010000016.1"/>
</dbReference>
<sequence length="179" mass="20352">MTFTIDALGVLQEKGYRKHCHPLDTLSRTFEMTSKNVASKVRFYKWFGFILLTIIPIISALISVLISLKNPGSDWLPAEAMVFPLSLTLTLLTILNSIFKPSEKFREVCLIGIGIERFAVDFMVALERMPKVDESSLLELIDKKRKEFETYQIELIGMFMPMEVAAQQAAAADAKKRHH</sequence>
<comment type="caution">
    <text evidence="2">The sequence shown here is derived from an EMBL/GenBank/DDBJ whole genome shotgun (WGS) entry which is preliminary data.</text>
</comment>
<dbReference type="Proteomes" id="UP001549691">
    <property type="component" value="Unassembled WGS sequence"/>
</dbReference>
<protein>
    <recommendedName>
        <fullName evidence="4">DUF4231 domain-containing protein</fullName>
    </recommendedName>
</protein>
<dbReference type="EMBL" id="JBEWZI010000016">
    <property type="protein sequence ID" value="MET7015380.1"/>
    <property type="molecule type" value="Genomic_DNA"/>
</dbReference>
<gene>
    <name evidence="2" type="ORF">ABXR19_14410</name>
</gene>
<keyword evidence="1" id="KW-1133">Transmembrane helix</keyword>
<keyword evidence="3" id="KW-1185">Reference proteome</keyword>
<feature type="transmembrane region" description="Helical" evidence="1">
    <location>
        <begin position="46"/>
        <end position="68"/>
    </location>
</feature>
<evidence type="ECO:0000256" key="1">
    <source>
        <dbReference type="SAM" id="Phobius"/>
    </source>
</evidence>
<reference evidence="2 3" key="1">
    <citation type="submission" date="2024-07" db="EMBL/GenBank/DDBJ databases">
        <title>Uliginosibacterium flavum JJ3220;KACC:17644.</title>
        <authorList>
            <person name="Kim M.K."/>
        </authorList>
    </citation>
    <scope>NUCLEOTIDE SEQUENCE [LARGE SCALE GENOMIC DNA]</scope>
    <source>
        <strain evidence="2 3">KACC:17644</strain>
    </source>
</reference>
<accession>A0ABV2TN83</accession>
<evidence type="ECO:0000313" key="3">
    <source>
        <dbReference type="Proteomes" id="UP001549691"/>
    </source>
</evidence>
<feature type="transmembrane region" description="Helical" evidence="1">
    <location>
        <begin position="80"/>
        <end position="99"/>
    </location>
</feature>
<organism evidence="2 3">
    <name type="scientific">Uliginosibacterium flavum</name>
    <dbReference type="NCBI Taxonomy" id="1396831"/>
    <lineage>
        <taxon>Bacteria</taxon>
        <taxon>Pseudomonadati</taxon>
        <taxon>Pseudomonadota</taxon>
        <taxon>Betaproteobacteria</taxon>
        <taxon>Rhodocyclales</taxon>
        <taxon>Zoogloeaceae</taxon>
        <taxon>Uliginosibacterium</taxon>
    </lineage>
</organism>
<keyword evidence="1" id="KW-0812">Transmembrane</keyword>
<evidence type="ECO:0008006" key="4">
    <source>
        <dbReference type="Google" id="ProtNLM"/>
    </source>
</evidence>
<name>A0ABV2TN83_9RHOO</name>